<keyword evidence="3 5" id="KW-0698">rRNA processing</keyword>
<dbReference type="GO" id="GO:0043022">
    <property type="term" value="F:ribosome binding"/>
    <property type="evidence" value="ECO:0007669"/>
    <property type="project" value="InterPro"/>
</dbReference>
<dbReference type="GO" id="GO:0005737">
    <property type="term" value="C:cytoplasm"/>
    <property type="evidence" value="ECO:0007669"/>
    <property type="project" value="UniProtKB-SubCell"/>
</dbReference>
<organism evidence="9 10">
    <name type="scientific">Sulfitobacter guttiformis</name>
    <dbReference type="NCBI Taxonomy" id="74349"/>
    <lineage>
        <taxon>Bacteria</taxon>
        <taxon>Pseudomonadati</taxon>
        <taxon>Pseudomonadota</taxon>
        <taxon>Alphaproteobacteria</taxon>
        <taxon>Rhodobacterales</taxon>
        <taxon>Roseobacteraceae</taxon>
        <taxon>Sulfitobacter</taxon>
    </lineage>
</organism>
<sequence>MDRHNLRQFGVTPMSDTHICVGTISGSYGVTGELRIKSFCAVPEDIESYSPLTDERGDREFMLAILRPIKNGFAARLPEISTKEDADALRGTKLYARREQLPSLPDDEYYHADLIGLEVYDTGGALLGRVKTVQNHGADDLLELQLTGTSTTTFLPFTKSAVPTVDMATRRMVADPPEGILPTPKPETATGPQD</sequence>
<feature type="region of interest" description="Disordered" evidence="6">
    <location>
        <begin position="173"/>
        <end position="194"/>
    </location>
</feature>
<comment type="function">
    <text evidence="5">An accessory protein needed during the final step in the assembly of 30S ribosomal subunit, possibly for assembly of the head region. Essential for efficient processing of 16S rRNA. May be needed both before and after RbfA during the maturation of 16S rRNA. It has affinity for free ribosomal 30S subunits but not for 70S ribosomes.</text>
</comment>
<dbReference type="EMBL" id="RAQK01000001">
    <property type="protein sequence ID" value="RKE96620.1"/>
    <property type="molecule type" value="Genomic_DNA"/>
</dbReference>
<dbReference type="PANTHER" id="PTHR33692:SF1">
    <property type="entry name" value="RIBOSOME MATURATION FACTOR RIMM"/>
    <property type="match status" value="1"/>
</dbReference>
<dbReference type="GO" id="GO:0006364">
    <property type="term" value="P:rRNA processing"/>
    <property type="evidence" value="ECO:0007669"/>
    <property type="project" value="UniProtKB-UniRule"/>
</dbReference>
<dbReference type="GO" id="GO:0042274">
    <property type="term" value="P:ribosomal small subunit biogenesis"/>
    <property type="evidence" value="ECO:0007669"/>
    <property type="project" value="UniProtKB-UniRule"/>
</dbReference>
<dbReference type="Pfam" id="PF24986">
    <property type="entry name" value="PRC_RimM"/>
    <property type="match status" value="1"/>
</dbReference>
<comment type="subcellular location">
    <subcellularLocation>
        <location evidence="5">Cytoplasm</location>
    </subcellularLocation>
</comment>
<evidence type="ECO:0000259" key="7">
    <source>
        <dbReference type="Pfam" id="PF01782"/>
    </source>
</evidence>
<reference evidence="9 10" key="1">
    <citation type="submission" date="2018-09" db="EMBL/GenBank/DDBJ databases">
        <title>Genomic Encyclopedia of Archaeal and Bacterial Type Strains, Phase II (KMG-II): from individual species to whole genera.</title>
        <authorList>
            <person name="Goeker M."/>
        </authorList>
    </citation>
    <scope>NUCLEOTIDE SEQUENCE [LARGE SCALE GENOMIC DNA]</scope>
    <source>
        <strain evidence="9 10">DSM 11458</strain>
    </source>
</reference>
<dbReference type="InterPro" id="IPR056792">
    <property type="entry name" value="PRC_RimM"/>
</dbReference>
<name>A0A420DR14_9RHOB</name>
<accession>A0A420DR14</accession>
<dbReference type="InterPro" id="IPR002676">
    <property type="entry name" value="RimM_N"/>
</dbReference>
<evidence type="ECO:0000313" key="9">
    <source>
        <dbReference type="EMBL" id="RKE96620.1"/>
    </source>
</evidence>
<evidence type="ECO:0000256" key="2">
    <source>
        <dbReference type="ARBA" id="ARBA00022517"/>
    </source>
</evidence>
<feature type="domain" description="Ribosome maturation factor RimM PRC barrel" evidence="8">
    <location>
        <begin position="112"/>
        <end position="180"/>
    </location>
</feature>
<evidence type="ECO:0000256" key="1">
    <source>
        <dbReference type="ARBA" id="ARBA00022490"/>
    </source>
</evidence>
<dbReference type="InterPro" id="IPR009000">
    <property type="entry name" value="Transl_B-barrel_sf"/>
</dbReference>
<dbReference type="InterPro" id="IPR011033">
    <property type="entry name" value="PRC_barrel-like_sf"/>
</dbReference>
<evidence type="ECO:0000313" key="10">
    <source>
        <dbReference type="Proteomes" id="UP000284407"/>
    </source>
</evidence>
<comment type="domain">
    <text evidence="5">The PRC barrel domain binds ribosomal protein uS19.</text>
</comment>
<dbReference type="SUPFAM" id="SSF50447">
    <property type="entry name" value="Translation proteins"/>
    <property type="match status" value="1"/>
</dbReference>
<dbReference type="Gene3D" id="2.40.30.60">
    <property type="entry name" value="RimM"/>
    <property type="match status" value="1"/>
</dbReference>
<evidence type="ECO:0000256" key="3">
    <source>
        <dbReference type="ARBA" id="ARBA00022552"/>
    </source>
</evidence>
<comment type="subunit">
    <text evidence="5">Binds ribosomal protein uS19.</text>
</comment>
<evidence type="ECO:0000256" key="5">
    <source>
        <dbReference type="HAMAP-Rule" id="MF_00014"/>
    </source>
</evidence>
<dbReference type="InterPro" id="IPR011961">
    <property type="entry name" value="RimM"/>
</dbReference>
<proteinExistence type="inferred from homology"/>
<dbReference type="PANTHER" id="PTHR33692">
    <property type="entry name" value="RIBOSOME MATURATION FACTOR RIMM"/>
    <property type="match status" value="1"/>
</dbReference>
<dbReference type="Proteomes" id="UP000284407">
    <property type="component" value="Unassembled WGS sequence"/>
</dbReference>
<dbReference type="NCBIfam" id="TIGR02273">
    <property type="entry name" value="16S_RimM"/>
    <property type="match status" value="1"/>
</dbReference>
<dbReference type="InterPro" id="IPR036976">
    <property type="entry name" value="RimM_N_sf"/>
</dbReference>
<evidence type="ECO:0000259" key="8">
    <source>
        <dbReference type="Pfam" id="PF24986"/>
    </source>
</evidence>
<protein>
    <recommendedName>
        <fullName evidence="5">Ribosome maturation factor RimM</fullName>
    </recommendedName>
</protein>
<comment type="similarity">
    <text evidence="5">Belongs to the RimM family.</text>
</comment>
<dbReference type="SUPFAM" id="SSF50346">
    <property type="entry name" value="PRC-barrel domain"/>
    <property type="match status" value="1"/>
</dbReference>
<keyword evidence="1 5" id="KW-0963">Cytoplasm</keyword>
<dbReference type="STRING" id="1443111.Z949_3191"/>
<keyword evidence="4 5" id="KW-0143">Chaperone</keyword>
<feature type="domain" description="RimM N-terminal" evidence="7">
    <location>
        <begin position="20"/>
        <end position="100"/>
    </location>
</feature>
<dbReference type="AlphaFoldDB" id="A0A420DR14"/>
<dbReference type="Gene3D" id="2.30.30.240">
    <property type="entry name" value="PRC-barrel domain"/>
    <property type="match status" value="1"/>
</dbReference>
<comment type="caution">
    <text evidence="9">The sequence shown here is derived from an EMBL/GenBank/DDBJ whole genome shotgun (WGS) entry which is preliminary data.</text>
</comment>
<keyword evidence="10" id="KW-1185">Reference proteome</keyword>
<keyword evidence="2 5" id="KW-0690">Ribosome biogenesis</keyword>
<dbReference type="Pfam" id="PF01782">
    <property type="entry name" value="RimM"/>
    <property type="match status" value="1"/>
</dbReference>
<evidence type="ECO:0000256" key="6">
    <source>
        <dbReference type="SAM" id="MobiDB-lite"/>
    </source>
</evidence>
<evidence type="ECO:0000256" key="4">
    <source>
        <dbReference type="ARBA" id="ARBA00023186"/>
    </source>
</evidence>
<dbReference type="GO" id="GO:0005840">
    <property type="term" value="C:ribosome"/>
    <property type="evidence" value="ECO:0007669"/>
    <property type="project" value="InterPro"/>
</dbReference>
<dbReference type="HAMAP" id="MF_00014">
    <property type="entry name" value="Ribosome_mat_RimM"/>
    <property type="match status" value="1"/>
</dbReference>
<gene>
    <name evidence="5" type="primary">rimM</name>
    <name evidence="9" type="ORF">C8N30_1185</name>
</gene>